<evidence type="ECO:0000256" key="4">
    <source>
        <dbReference type="ARBA" id="ARBA00022737"/>
    </source>
</evidence>
<evidence type="ECO:0000256" key="6">
    <source>
        <dbReference type="ARBA" id="ARBA00023212"/>
    </source>
</evidence>
<keyword evidence="4" id="KW-0677">Repeat</keyword>
<evidence type="ECO:0000313" key="12">
    <source>
        <dbReference type="Ensembl" id="ENSPSIP00000005006.1"/>
    </source>
</evidence>
<gene>
    <name evidence="12" type="primary">CEP72</name>
</gene>
<dbReference type="OMA" id="HPRAKCT"/>
<dbReference type="SUPFAM" id="SSF52058">
    <property type="entry name" value="L domain-like"/>
    <property type="match status" value="1"/>
</dbReference>
<dbReference type="Pfam" id="PF14580">
    <property type="entry name" value="LRR_9"/>
    <property type="match status" value="1"/>
</dbReference>
<dbReference type="Gene3D" id="3.80.10.10">
    <property type="entry name" value="Ribonuclease Inhibitor"/>
    <property type="match status" value="1"/>
</dbReference>
<dbReference type="GO" id="GO:0036064">
    <property type="term" value="C:ciliary basal body"/>
    <property type="evidence" value="ECO:0007669"/>
    <property type="project" value="Ensembl"/>
</dbReference>
<feature type="region of interest" description="Disordered" evidence="10">
    <location>
        <begin position="521"/>
        <end position="547"/>
    </location>
</feature>
<reference evidence="12" key="4">
    <citation type="submission" date="2025-09" db="UniProtKB">
        <authorList>
            <consortium name="Ensembl"/>
        </authorList>
    </citation>
    <scope>IDENTIFICATION</scope>
</reference>
<dbReference type="GO" id="GO:1904779">
    <property type="term" value="P:regulation of protein localization to centrosome"/>
    <property type="evidence" value="ECO:0007669"/>
    <property type="project" value="Ensembl"/>
</dbReference>
<proteinExistence type="inferred from homology"/>
<dbReference type="InterPro" id="IPR003603">
    <property type="entry name" value="U2A'_phosphoprotein32A_C"/>
</dbReference>
<comment type="subcellular location">
    <subcellularLocation>
        <location evidence="1">Cytoplasm</location>
        <location evidence="1">Cytoskeleton</location>
        <location evidence="1">Microtubule organizing center</location>
        <location evidence="1">Centrosome</location>
    </subcellularLocation>
</comment>
<dbReference type="GO" id="GO:0034451">
    <property type="term" value="C:centriolar satellite"/>
    <property type="evidence" value="ECO:0007669"/>
    <property type="project" value="Ensembl"/>
</dbReference>
<dbReference type="InterPro" id="IPR001611">
    <property type="entry name" value="Leu-rich_rpt"/>
</dbReference>
<keyword evidence="2" id="KW-0963">Cytoplasm</keyword>
<dbReference type="GO" id="GO:0033566">
    <property type="term" value="P:gamma-tubulin complex localization"/>
    <property type="evidence" value="ECO:0007669"/>
    <property type="project" value="Ensembl"/>
</dbReference>
<evidence type="ECO:0000256" key="1">
    <source>
        <dbReference type="ARBA" id="ARBA00004300"/>
    </source>
</evidence>
<feature type="region of interest" description="Disordered" evidence="10">
    <location>
        <begin position="386"/>
        <end position="432"/>
    </location>
</feature>
<reference evidence="12" key="3">
    <citation type="submission" date="2025-08" db="UniProtKB">
        <authorList>
            <consortium name="Ensembl"/>
        </authorList>
    </citation>
    <scope>IDENTIFICATION</scope>
</reference>
<feature type="domain" description="U2A'/phosphoprotein 32 family A C-terminal" evidence="11">
    <location>
        <begin position="218"/>
        <end position="236"/>
    </location>
</feature>
<dbReference type="GO" id="GO:0042802">
    <property type="term" value="F:identical protein binding"/>
    <property type="evidence" value="ECO:0007669"/>
    <property type="project" value="Ensembl"/>
</dbReference>
<dbReference type="Proteomes" id="UP000007267">
    <property type="component" value="Unassembled WGS sequence"/>
</dbReference>
<sequence>MPREPAARWRGGPAKALAEGAAAAARRSQCTSAQAHNHAASAARPRATGCAPQRTDCGAASRPASERAEGAARSPRPLRKPRPLAVSIGASGGELQQYLSAHAQCLNAMAAVTEEAIRERVNLRHQNLADVRSLSLPGTYHEKITHLGHSLKNFTRLKSLDLSRNALVSLEGIQHLIFLEKINLYYNHISSLSEIFRLHSLAALKDVDLRLNPVVKNESDYRLFVVHMLPNLRRLDDRPVRDSERKASLLHFTTDHAFELKGSSSAAKVDEIERSGHPRIAYISSMSRKCSRMDEEDEAVLNLITKCEWDLSKPLGITGSAKKDPEVEFHSLQSIRNIEDNAGITMNQKSETRPVGLQMRKQQANMHMDVSSENRNALKDQETDEEYRSLPDCSPTLPVVHNTIKQGKDKKKNSTKVTFSDNNTQDLPKRDPNLKFQDEAESYKKITTQANFTPHPDSQEISSPSISPKIHMQTQKIFNTLAASRSLLNKTSDNEGNQPVQKQTYPAALQKNNGQLDVSVSQQEMQERGRHYPSSILGSGPGEQRPNSITTDVGEVFETHQVATQTAKKHIYETTPMEQLLDLVDKYWNGYKSLHCNEKFLSQAGPVLSEMQKSAPADQQKDSATTCQEVNNLLLEKKTLQSHLSEQDHQYNIKINSLESELSNSQKDMDILKQRLDQLLEENTSLKAHLLNVEQNVKKADSSSSVHLQLTDLQNENQQLRSENINLKQHLQHYNQLQELTEMLQESHRTLVSTNEHLLQELAETHARHKTEVEQLHWSYNQLKKTMDKHPHSNMDDNNRC</sequence>
<keyword evidence="5 9" id="KW-0175">Coiled coil</keyword>
<feature type="compositionally biased region" description="Polar residues" evidence="10">
    <location>
        <begin position="415"/>
        <end position="426"/>
    </location>
</feature>
<keyword evidence="3" id="KW-0433">Leucine-rich repeat</keyword>
<dbReference type="STRING" id="13735.ENSPSIP00000005006"/>
<dbReference type="EMBL" id="AGCU01019171">
    <property type="status" value="NOT_ANNOTATED_CDS"/>
    <property type="molecule type" value="Genomic_DNA"/>
</dbReference>
<dbReference type="EMBL" id="AGCU01019170">
    <property type="status" value="NOT_ANNOTATED_CDS"/>
    <property type="molecule type" value="Genomic_DNA"/>
</dbReference>
<evidence type="ECO:0000256" key="9">
    <source>
        <dbReference type="SAM" id="Coils"/>
    </source>
</evidence>
<comment type="similarity">
    <text evidence="7">Belongs to the CEP72 family.</text>
</comment>
<dbReference type="HOGENOM" id="CLU_027497_0_0_1"/>
<evidence type="ECO:0000313" key="13">
    <source>
        <dbReference type="Proteomes" id="UP000007267"/>
    </source>
</evidence>
<dbReference type="EMBL" id="AGCU01019172">
    <property type="status" value="NOT_ANNOTATED_CDS"/>
    <property type="molecule type" value="Genomic_DNA"/>
</dbReference>
<accession>K7FAE6</accession>
<evidence type="ECO:0000256" key="3">
    <source>
        <dbReference type="ARBA" id="ARBA00022614"/>
    </source>
</evidence>
<dbReference type="AlphaFoldDB" id="K7FAE6"/>
<dbReference type="FunFam" id="3.80.10.10:FF:000489">
    <property type="entry name" value="Centrosomal protein of 72 kDa"/>
    <property type="match status" value="1"/>
</dbReference>
<feature type="compositionally biased region" description="Low complexity" evidence="10">
    <location>
        <begin position="28"/>
        <end position="47"/>
    </location>
</feature>
<evidence type="ECO:0000256" key="10">
    <source>
        <dbReference type="SAM" id="MobiDB-lite"/>
    </source>
</evidence>
<dbReference type="EMBL" id="AGCU01019174">
    <property type="status" value="NOT_ANNOTATED_CDS"/>
    <property type="molecule type" value="Genomic_DNA"/>
</dbReference>
<reference evidence="13" key="2">
    <citation type="journal article" date="2013" name="Nat. Genet.">
        <title>The draft genomes of soft-shell turtle and green sea turtle yield insights into the development and evolution of the turtle-specific body plan.</title>
        <authorList>
            <person name="Wang Z."/>
            <person name="Pascual-Anaya J."/>
            <person name="Zadissa A."/>
            <person name="Li W."/>
            <person name="Niimura Y."/>
            <person name="Huang Z."/>
            <person name="Li C."/>
            <person name="White S."/>
            <person name="Xiong Z."/>
            <person name="Fang D."/>
            <person name="Wang B."/>
            <person name="Ming Y."/>
            <person name="Chen Y."/>
            <person name="Zheng Y."/>
            <person name="Kuraku S."/>
            <person name="Pignatelli M."/>
            <person name="Herrero J."/>
            <person name="Beal K."/>
            <person name="Nozawa M."/>
            <person name="Li Q."/>
            <person name="Wang J."/>
            <person name="Zhang H."/>
            <person name="Yu L."/>
            <person name="Shigenobu S."/>
            <person name="Wang J."/>
            <person name="Liu J."/>
            <person name="Flicek P."/>
            <person name="Searle S."/>
            <person name="Wang J."/>
            <person name="Kuratani S."/>
            <person name="Yin Y."/>
            <person name="Aken B."/>
            <person name="Zhang G."/>
            <person name="Irie N."/>
        </authorList>
    </citation>
    <scope>NUCLEOTIDE SEQUENCE [LARGE SCALE GENOMIC DNA]</scope>
    <source>
        <strain evidence="13">Daiwa-1</strain>
    </source>
</reference>
<protein>
    <recommendedName>
        <fullName evidence="8">Centrosomal protein of 72 kDa</fullName>
    </recommendedName>
</protein>
<dbReference type="eggNOG" id="KOG0531">
    <property type="taxonomic scope" value="Eukaryota"/>
</dbReference>
<evidence type="ECO:0000259" key="11">
    <source>
        <dbReference type="SMART" id="SM00446"/>
    </source>
</evidence>
<feature type="region of interest" description="Disordered" evidence="10">
    <location>
        <begin position="28"/>
        <end position="85"/>
    </location>
</feature>
<dbReference type="PROSITE" id="PS51450">
    <property type="entry name" value="LRR"/>
    <property type="match status" value="2"/>
</dbReference>
<keyword evidence="13" id="KW-1185">Reference proteome</keyword>
<evidence type="ECO:0000256" key="7">
    <source>
        <dbReference type="ARBA" id="ARBA00061023"/>
    </source>
</evidence>
<dbReference type="Ensembl" id="ENSPSIT00000005035.1">
    <property type="protein sequence ID" value="ENSPSIP00000005006.1"/>
    <property type="gene ID" value="ENSPSIG00000004678.1"/>
</dbReference>
<name>K7FAE6_PELSI</name>
<dbReference type="GO" id="GO:0005829">
    <property type="term" value="C:cytosol"/>
    <property type="evidence" value="ECO:0007669"/>
    <property type="project" value="Ensembl"/>
</dbReference>
<dbReference type="GeneTree" id="ENSGT00530000063884"/>
<organism evidence="12 13">
    <name type="scientific">Pelodiscus sinensis</name>
    <name type="common">Chinese softshell turtle</name>
    <name type="synonym">Trionyx sinensis</name>
    <dbReference type="NCBI Taxonomy" id="13735"/>
    <lineage>
        <taxon>Eukaryota</taxon>
        <taxon>Metazoa</taxon>
        <taxon>Chordata</taxon>
        <taxon>Craniata</taxon>
        <taxon>Vertebrata</taxon>
        <taxon>Euteleostomi</taxon>
        <taxon>Archelosauria</taxon>
        <taxon>Testudinata</taxon>
        <taxon>Testudines</taxon>
        <taxon>Cryptodira</taxon>
        <taxon>Trionychia</taxon>
        <taxon>Trionychidae</taxon>
        <taxon>Pelodiscus</taxon>
    </lineage>
</organism>
<evidence type="ECO:0000256" key="5">
    <source>
        <dbReference type="ARBA" id="ARBA00023054"/>
    </source>
</evidence>
<dbReference type="PANTHER" id="PTHR23311">
    <property type="entry name" value="HEAT SHOCK REGULATED 2"/>
    <property type="match status" value="1"/>
</dbReference>
<feature type="coiled-coil region" evidence="9">
    <location>
        <begin position="655"/>
        <end position="737"/>
    </location>
</feature>
<dbReference type="SMART" id="SM00446">
    <property type="entry name" value="LRRcap"/>
    <property type="match status" value="1"/>
</dbReference>
<evidence type="ECO:0000256" key="8">
    <source>
        <dbReference type="ARBA" id="ARBA00070210"/>
    </source>
</evidence>
<dbReference type="PANTHER" id="PTHR23311:SF7">
    <property type="entry name" value="CENTROSOMAL PROTEIN OF 72 KDA"/>
    <property type="match status" value="1"/>
</dbReference>
<feature type="region of interest" description="Disordered" evidence="10">
    <location>
        <begin position="1"/>
        <end position="20"/>
    </location>
</feature>
<dbReference type="InterPro" id="IPR032675">
    <property type="entry name" value="LRR_dom_sf"/>
</dbReference>
<evidence type="ECO:0000256" key="2">
    <source>
        <dbReference type="ARBA" id="ARBA00022490"/>
    </source>
</evidence>
<dbReference type="InterPro" id="IPR055320">
    <property type="entry name" value="CEP72-like"/>
</dbReference>
<keyword evidence="6" id="KW-0206">Cytoskeleton</keyword>
<dbReference type="EMBL" id="AGCU01019173">
    <property type="status" value="NOT_ANNOTATED_CDS"/>
    <property type="molecule type" value="Genomic_DNA"/>
</dbReference>
<dbReference type="GO" id="GO:0007051">
    <property type="term" value="P:spindle organization"/>
    <property type="evidence" value="ECO:0007669"/>
    <property type="project" value="Ensembl"/>
</dbReference>
<reference evidence="13" key="1">
    <citation type="submission" date="2011-10" db="EMBL/GenBank/DDBJ databases">
        <authorList>
            <consortium name="Soft-shell Turtle Genome Consortium"/>
        </authorList>
    </citation>
    <scope>NUCLEOTIDE SEQUENCE [LARGE SCALE GENOMIC DNA]</scope>
    <source>
        <strain evidence="13">Daiwa-1</strain>
    </source>
</reference>
<dbReference type="GO" id="GO:0007099">
    <property type="term" value="P:centriole replication"/>
    <property type="evidence" value="ECO:0007669"/>
    <property type="project" value="Ensembl"/>
</dbReference>